<name>D5BG35_ZUNPS</name>
<dbReference type="Proteomes" id="UP000001654">
    <property type="component" value="Chromosome"/>
</dbReference>
<dbReference type="AlphaFoldDB" id="D5BG35"/>
<organism evidence="1 2">
    <name type="scientific">Zunongwangia profunda (strain DSM 18752 / CCTCC AB 206139 / SM-A87)</name>
    <name type="common">Wangia profunda</name>
    <dbReference type="NCBI Taxonomy" id="655815"/>
    <lineage>
        <taxon>Bacteria</taxon>
        <taxon>Pseudomonadati</taxon>
        <taxon>Bacteroidota</taxon>
        <taxon>Flavobacteriia</taxon>
        <taxon>Flavobacteriales</taxon>
        <taxon>Flavobacteriaceae</taxon>
        <taxon>Zunongwangia</taxon>
    </lineage>
</organism>
<dbReference type="EMBL" id="CP001650">
    <property type="protein sequence ID" value="ADF53148.1"/>
    <property type="molecule type" value="Genomic_DNA"/>
</dbReference>
<keyword evidence="2" id="KW-1185">Reference proteome</keyword>
<dbReference type="HOGENOM" id="CLU_2426336_0_0_10"/>
<evidence type="ECO:0000313" key="2">
    <source>
        <dbReference type="Proteomes" id="UP000001654"/>
    </source>
</evidence>
<gene>
    <name evidence="1" type="ordered locus">ZPR_2828</name>
</gene>
<reference evidence="1 2" key="1">
    <citation type="journal article" date="2010" name="BMC Genomics">
        <title>The complete genome of Zunongwangia profunda SM-A87 reveals its adaptation to the deep-sea environment and ecological role in sedimentary organic nitrogen degradation.</title>
        <authorList>
            <person name="Qin Q.L."/>
            <person name="Zhang X.Y."/>
            <person name="Wang X.M."/>
            <person name="Liu G.M."/>
            <person name="Chen X.L."/>
            <person name="Xie B.B."/>
            <person name="Dang H.Y."/>
            <person name="Zhou B.C."/>
            <person name="Yu J."/>
            <person name="Zhang Y.Z."/>
        </authorList>
    </citation>
    <scope>NUCLEOTIDE SEQUENCE [LARGE SCALE GENOMIC DNA]</scope>
    <source>
        <strain evidence="2">DSM 18752 / CCTCC AB 206139 / SM-A87</strain>
    </source>
</reference>
<dbReference type="STRING" id="655815.ZPR_2828"/>
<evidence type="ECO:0000313" key="1">
    <source>
        <dbReference type="EMBL" id="ADF53148.1"/>
    </source>
</evidence>
<proteinExistence type="predicted"/>
<dbReference type="KEGG" id="zpr:ZPR_2828"/>
<protein>
    <submittedName>
        <fullName evidence="1">Uncharacterized protein</fullName>
    </submittedName>
</protein>
<sequence>MQSFCYTDTQLSWIKPGFKAPQNLQYNQVIFNIAELYRRKLQYDLDRLGSCFSVETAFKHQYEALNNEVEIFQSQSLSGRGLKLYRNGPPI</sequence>
<accession>D5BG35</accession>